<accession>A0A1G2BP36</accession>
<evidence type="ECO:0000256" key="7">
    <source>
        <dbReference type="RuleBase" id="RU004473"/>
    </source>
</evidence>
<dbReference type="AlphaFoldDB" id="A0A1G2BP36"/>
<dbReference type="GO" id="GO:0008460">
    <property type="term" value="F:dTDP-glucose 4,6-dehydratase activity"/>
    <property type="evidence" value="ECO:0007669"/>
    <property type="project" value="UniProtKB-EC"/>
</dbReference>
<sequence>MSDNYTNILITGGCGFIGSNFIRHLFFKYPEYRIVNLDALTYAGNKENLIDVQEKVAKEPGGDRYTFILGNVCDKDLLDKIFQEYRFKYVVHFAAETHVDRSIFNVSDFIETNINGTRNLIETIRKYPGTQLVHISTDEVYGDVPIGFSNEETLLNPSNPYAASKAGAEMLVKSYMRTFATPAIIVRGSNNYGPYQYPEKLIPLAVSNIIEGKLIPIHGNGQQIRSWLHVLDFCAAIDLIIHQGTIFETYNVAGEEKSVLEILELIAKSLQVELAKHRNHIGGRPGGDMRYAVDSSKLEKQLSWQRNYVLEESIDDVVAWYLNNKSWWQKVKQTKEYANLYERQSKAQWN</sequence>
<reference evidence="9 10" key="1">
    <citation type="journal article" date="2016" name="Nat. Commun.">
        <title>Thousands of microbial genomes shed light on interconnected biogeochemical processes in an aquifer system.</title>
        <authorList>
            <person name="Anantharaman K."/>
            <person name="Brown C.T."/>
            <person name="Hug L.A."/>
            <person name="Sharon I."/>
            <person name="Castelle C.J."/>
            <person name="Probst A.J."/>
            <person name="Thomas B.C."/>
            <person name="Singh A."/>
            <person name="Wilkins M.J."/>
            <person name="Karaoz U."/>
            <person name="Brodie E.L."/>
            <person name="Williams K.H."/>
            <person name="Hubbard S.S."/>
            <person name="Banfield J.F."/>
        </authorList>
    </citation>
    <scope>NUCLEOTIDE SEQUENCE [LARGE SCALE GENOMIC DNA]</scope>
</reference>
<organism evidence="9 10">
    <name type="scientific">Candidatus Komeilibacteria bacterium RIFCSPLOWO2_02_FULL_48_11</name>
    <dbReference type="NCBI Taxonomy" id="1798553"/>
    <lineage>
        <taxon>Bacteria</taxon>
        <taxon>Candidatus Komeiliibacteriota</taxon>
    </lineage>
</organism>
<dbReference type="EMBL" id="MHKO01000059">
    <property type="protein sequence ID" value="OGY90828.1"/>
    <property type="molecule type" value="Genomic_DNA"/>
</dbReference>
<dbReference type="Gene3D" id="3.90.25.10">
    <property type="entry name" value="UDP-galactose 4-epimerase, domain 1"/>
    <property type="match status" value="1"/>
</dbReference>
<keyword evidence="5" id="KW-0520">NAD</keyword>
<gene>
    <name evidence="9" type="ORF">A3H70_03800</name>
</gene>
<evidence type="ECO:0000256" key="1">
    <source>
        <dbReference type="ARBA" id="ARBA00001539"/>
    </source>
</evidence>
<dbReference type="FunFam" id="3.40.50.720:FF:000304">
    <property type="entry name" value="UDP-glucose 4,6-dehydratase"/>
    <property type="match status" value="1"/>
</dbReference>
<evidence type="ECO:0000313" key="10">
    <source>
        <dbReference type="Proteomes" id="UP000178109"/>
    </source>
</evidence>
<dbReference type="Pfam" id="PF16363">
    <property type="entry name" value="GDP_Man_Dehyd"/>
    <property type="match status" value="1"/>
</dbReference>
<dbReference type="InterPro" id="IPR036291">
    <property type="entry name" value="NAD(P)-bd_dom_sf"/>
</dbReference>
<evidence type="ECO:0000256" key="2">
    <source>
        <dbReference type="ARBA" id="ARBA00001911"/>
    </source>
</evidence>
<comment type="caution">
    <text evidence="9">The sequence shown here is derived from an EMBL/GenBank/DDBJ whole genome shotgun (WGS) entry which is preliminary data.</text>
</comment>
<dbReference type="STRING" id="1798553.A3H70_03800"/>
<dbReference type="GO" id="GO:0009225">
    <property type="term" value="P:nucleotide-sugar metabolic process"/>
    <property type="evidence" value="ECO:0007669"/>
    <property type="project" value="InterPro"/>
</dbReference>
<comment type="similarity">
    <text evidence="3 7">Belongs to the NAD(P)-dependent epimerase/dehydratase family. dTDP-glucose dehydratase subfamily.</text>
</comment>
<evidence type="ECO:0000259" key="8">
    <source>
        <dbReference type="Pfam" id="PF16363"/>
    </source>
</evidence>
<dbReference type="InterPro" id="IPR005888">
    <property type="entry name" value="dTDP_Gluc_deHydtase"/>
</dbReference>
<dbReference type="SUPFAM" id="SSF51735">
    <property type="entry name" value="NAD(P)-binding Rossmann-fold domains"/>
    <property type="match status" value="1"/>
</dbReference>
<evidence type="ECO:0000313" key="9">
    <source>
        <dbReference type="EMBL" id="OGY90828.1"/>
    </source>
</evidence>
<comment type="cofactor">
    <cofactor evidence="2 7">
        <name>NAD(+)</name>
        <dbReference type="ChEBI" id="CHEBI:57540"/>
    </cofactor>
</comment>
<feature type="domain" description="NAD(P)-binding" evidence="8">
    <location>
        <begin position="9"/>
        <end position="316"/>
    </location>
</feature>
<dbReference type="Proteomes" id="UP000178109">
    <property type="component" value="Unassembled WGS sequence"/>
</dbReference>
<dbReference type="PANTHER" id="PTHR43000">
    <property type="entry name" value="DTDP-D-GLUCOSE 4,6-DEHYDRATASE-RELATED"/>
    <property type="match status" value="1"/>
</dbReference>
<evidence type="ECO:0000256" key="5">
    <source>
        <dbReference type="ARBA" id="ARBA00023027"/>
    </source>
</evidence>
<evidence type="ECO:0000256" key="3">
    <source>
        <dbReference type="ARBA" id="ARBA00008178"/>
    </source>
</evidence>
<dbReference type="Gene3D" id="3.40.50.720">
    <property type="entry name" value="NAD(P)-binding Rossmann-like Domain"/>
    <property type="match status" value="1"/>
</dbReference>
<proteinExistence type="inferred from homology"/>
<comment type="catalytic activity">
    <reaction evidence="1 7">
        <text>dTDP-alpha-D-glucose = dTDP-4-dehydro-6-deoxy-alpha-D-glucose + H2O</text>
        <dbReference type="Rhea" id="RHEA:17221"/>
        <dbReference type="ChEBI" id="CHEBI:15377"/>
        <dbReference type="ChEBI" id="CHEBI:57477"/>
        <dbReference type="ChEBI" id="CHEBI:57649"/>
        <dbReference type="EC" id="4.2.1.46"/>
    </reaction>
</comment>
<dbReference type="EC" id="4.2.1.46" evidence="4 7"/>
<evidence type="ECO:0000256" key="6">
    <source>
        <dbReference type="ARBA" id="ARBA00023239"/>
    </source>
</evidence>
<dbReference type="NCBIfam" id="TIGR01181">
    <property type="entry name" value="dTDP_gluc_dehyt"/>
    <property type="match status" value="1"/>
</dbReference>
<protein>
    <recommendedName>
        <fullName evidence="4 7">dTDP-glucose 4,6-dehydratase</fullName>
        <ecNumber evidence="4 7">4.2.1.46</ecNumber>
    </recommendedName>
</protein>
<keyword evidence="6 7" id="KW-0456">Lyase</keyword>
<name>A0A1G2BP36_9BACT</name>
<dbReference type="CDD" id="cd05246">
    <property type="entry name" value="dTDP_GD_SDR_e"/>
    <property type="match status" value="1"/>
</dbReference>
<evidence type="ECO:0000256" key="4">
    <source>
        <dbReference type="ARBA" id="ARBA00011990"/>
    </source>
</evidence>
<dbReference type="InterPro" id="IPR016040">
    <property type="entry name" value="NAD(P)-bd_dom"/>
</dbReference>